<dbReference type="GO" id="GO:0016740">
    <property type="term" value="F:transferase activity"/>
    <property type="evidence" value="ECO:0007669"/>
    <property type="project" value="UniProtKB-KW"/>
</dbReference>
<feature type="domain" description="Bacterial sugar transferase" evidence="2">
    <location>
        <begin position="3"/>
        <end position="182"/>
    </location>
</feature>
<dbReference type="Pfam" id="PF02397">
    <property type="entry name" value="Bac_transf"/>
    <property type="match status" value="1"/>
</dbReference>
<accession>A0ABW3WRF0</accession>
<evidence type="ECO:0000256" key="1">
    <source>
        <dbReference type="ARBA" id="ARBA00006464"/>
    </source>
</evidence>
<dbReference type="PANTHER" id="PTHR30576:SF0">
    <property type="entry name" value="UNDECAPRENYL-PHOSPHATE N-ACETYLGALACTOSAMINYL 1-PHOSPHATE TRANSFERASE-RELATED"/>
    <property type="match status" value="1"/>
</dbReference>
<evidence type="ECO:0000259" key="2">
    <source>
        <dbReference type="Pfam" id="PF02397"/>
    </source>
</evidence>
<reference evidence="4" key="1">
    <citation type="journal article" date="2019" name="Int. J. Syst. Evol. Microbiol.">
        <title>The Global Catalogue of Microorganisms (GCM) 10K type strain sequencing project: providing services to taxonomists for standard genome sequencing and annotation.</title>
        <authorList>
            <consortium name="The Broad Institute Genomics Platform"/>
            <consortium name="The Broad Institute Genome Sequencing Center for Infectious Disease"/>
            <person name="Wu L."/>
            <person name="Ma J."/>
        </authorList>
    </citation>
    <scope>NUCLEOTIDE SEQUENCE [LARGE SCALE GENOMIC DNA]</scope>
    <source>
        <strain evidence="4">CCUG 62221</strain>
    </source>
</reference>
<dbReference type="RefSeq" id="WP_386809409.1">
    <property type="nucleotide sequence ID" value="NZ_JBHTMV010000004.1"/>
</dbReference>
<dbReference type="PANTHER" id="PTHR30576">
    <property type="entry name" value="COLANIC BIOSYNTHESIS UDP-GLUCOSE LIPID CARRIER TRANSFERASE"/>
    <property type="match status" value="1"/>
</dbReference>
<name>A0ABW3WRF0_9FLAO</name>
<sequence>MIKRVFDLFFGICLVLLLSWLFLLVLLFAIFDTQTSGVFIQKRIGQFGIPFSIYKFRTIHPKTKAISRGGRLLRKLKLDELPQLLNVINGSMSVVGPRPDIEGYYDQLKGNQSTLLKLKPGLTCEATIKYRDEETLLKQQEFPLRYNDEVIFPDKVQMNLAYYKQQSFLGDLKIIWKTITCLF</sequence>
<comment type="caution">
    <text evidence="3">The sequence shown here is derived from an EMBL/GenBank/DDBJ whole genome shotgun (WGS) entry which is preliminary data.</text>
</comment>
<organism evidence="3 4">
    <name type="scientific">Lutibacter holmesii</name>
    <dbReference type="NCBI Taxonomy" id="1137985"/>
    <lineage>
        <taxon>Bacteria</taxon>
        <taxon>Pseudomonadati</taxon>
        <taxon>Bacteroidota</taxon>
        <taxon>Flavobacteriia</taxon>
        <taxon>Flavobacteriales</taxon>
        <taxon>Flavobacteriaceae</taxon>
        <taxon>Lutibacter</taxon>
    </lineage>
</organism>
<dbReference type="EMBL" id="JBHTMV010000004">
    <property type="protein sequence ID" value="MFD1294218.1"/>
    <property type="molecule type" value="Genomic_DNA"/>
</dbReference>
<protein>
    <submittedName>
        <fullName evidence="3">Sugar transferase</fullName>
    </submittedName>
</protein>
<gene>
    <name evidence="3" type="ORF">ACFQ5N_10255</name>
</gene>
<comment type="similarity">
    <text evidence="1">Belongs to the bacterial sugar transferase family.</text>
</comment>
<dbReference type="InterPro" id="IPR003362">
    <property type="entry name" value="Bact_transf"/>
</dbReference>
<keyword evidence="3" id="KW-0808">Transferase</keyword>
<proteinExistence type="inferred from homology"/>
<evidence type="ECO:0000313" key="4">
    <source>
        <dbReference type="Proteomes" id="UP001597241"/>
    </source>
</evidence>
<keyword evidence="4" id="KW-1185">Reference proteome</keyword>
<dbReference type="Proteomes" id="UP001597241">
    <property type="component" value="Unassembled WGS sequence"/>
</dbReference>
<evidence type="ECO:0000313" key="3">
    <source>
        <dbReference type="EMBL" id="MFD1294218.1"/>
    </source>
</evidence>